<evidence type="ECO:0000256" key="2">
    <source>
        <dbReference type="ARBA" id="ARBA00007480"/>
    </source>
</evidence>
<dbReference type="EMBL" id="BDGG01000004">
    <property type="protein sequence ID" value="GAU97766.1"/>
    <property type="molecule type" value="Genomic_DNA"/>
</dbReference>
<comment type="similarity">
    <text evidence="2">Belongs to the noggin family.</text>
</comment>
<organism evidence="7 8">
    <name type="scientific">Ramazzottius varieornatus</name>
    <name type="common">Water bear</name>
    <name type="synonym">Tardigrade</name>
    <dbReference type="NCBI Taxonomy" id="947166"/>
    <lineage>
        <taxon>Eukaryota</taxon>
        <taxon>Metazoa</taxon>
        <taxon>Ecdysozoa</taxon>
        <taxon>Tardigrada</taxon>
        <taxon>Eutardigrada</taxon>
        <taxon>Parachela</taxon>
        <taxon>Hypsibioidea</taxon>
        <taxon>Ramazzottiidae</taxon>
        <taxon>Ramazzottius</taxon>
    </lineage>
</organism>
<reference evidence="7 8" key="1">
    <citation type="journal article" date="2016" name="Nat. Commun.">
        <title>Extremotolerant tardigrade genome and improved radiotolerance of human cultured cells by tardigrade-unique protein.</title>
        <authorList>
            <person name="Hashimoto T."/>
            <person name="Horikawa D.D."/>
            <person name="Saito Y."/>
            <person name="Kuwahara H."/>
            <person name="Kozuka-Hata H."/>
            <person name="Shin-I T."/>
            <person name="Minakuchi Y."/>
            <person name="Ohishi K."/>
            <person name="Motoyama A."/>
            <person name="Aizu T."/>
            <person name="Enomoto A."/>
            <person name="Kondo K."/>
            <person name="Tanaka S."/>
            <person name="Hara Y."/>
            <person name="Koshikawa S."/>
            <person name="Sagara H."/>
            <person name="Miura T."/>
            <person name="Yokobori S."/>
            <person name="Miyagawa K."/>
            <person name="Suzuki Y."/>
            <person name="Kubo T."/>
            <person name="Oyama M."/>
            <person name="Kohara Y."/>
            <person name="Fujiyama A."/>
            <person name="Arakawa K."/>
            <person name="Katayama T."/>
            <person name="Toyoda A."/>
            <person name="Kunieda T."/>
        </authorList>
    </citation>
    <scope>NUCLEOTIDE SEQUENCE [LARGE SCALE GENOMIC DNA]</scope>
    <source>
        <strain evidence="7 8">YOKOZUNA-1</strain>
    </source>
</reference>
<evidence type="ECO:0000256" key="4">
    <source>
        <dbReference type="ARBA" id="ARBA00022525"/>
    </source>
</evidence>
<comment type="subcellular location">
    <subcellularLocation>
        <location evidence="1">Secreted</location>
    </subcellularLocation>
</comment>
<evidence type="ECO:0000313" key="7">
    <source>
        <dbReference type="EMBL" id="GAU97766.1"/>
    </source>
</evidence>
<evidence type="ECO:0000256" key="3">
    <source>
        <dbReference type="ARBA" id="ARBA00022473"/>
    </source>
</evidence>
<protein>
    <submittedName>
        <fullName evidence="7">Uncharacterized protein</fullName>
    </submittedName>
</protein>
<keyword evidence="8" id="KW-1185">Reference proteome</keyword>
<evidence type="ECO:0000256" key="5">
    <source>
        <dbReference type="ARBA" id="ARBA00022729"/>
    </source>
</evidence>
<sequence length="183" mass="20646">MYLLLPTRAHGELKTRLLPIFLLLLSVVLTMDDRFRAAGQLSGPVRKCVRDENGLRSKIQSSPRVSSSQMSFDKPPELQPLRRKRQLSVLSNSTSAPFDCGFKPEWIKLDKEFYPQYIKSGSCTEKICYGGLYECLPVSATVLVVRWPTDPCVDLNSKDPAELPWVDQKIVSDCKCGKRNPTP</sequence>
<dbReference type="Gene3D" id="2.10.90.10">
    <property type="entry name" value="Cystine-knot cytokines"/>
    <property type="match status" value="1"/>
</dbReference>
<feature type="chain" id="PRO_5008898144" evidence="6">
    <location>
        <begin position="31"/>
        <end position="183"/>
    </location>
</feature>
<dbReference type="AlphaFoldDB" id="A0A1D1V7W6"/>
<keyword evidence="3" id="KW-0217">Developmental protein</keyword>
<dbReference type="OrthoDB" id="6159300at2759"/>
<dbReference type="SUPFAM" id="SSF57501">
    <property type="entry name" value="Cystine-knot cytokines"/>
    <property type="match status" value="1"/>
</dbReference>
<proteinExistence type="inferred from homology"/>
<dbReference type="InterPro" id="IPR008717">
    <property type="entry name" value="Noggin"/>
</dbReference>
<dbReference type="GO" id="GO:0005576">
    <property type="term" value="C:extracellular region"/>
    <property type="evidence" value="ECO:0007669"/>
    <property type="project" value="UniProtKB-SubCell"/>
</dbReference>
<dbReference type="InterPro" id="IPR029034">
    <property type="entry name" value="Cystine-knot_cytokine"/>
</dbReference>
<keyword evidence="5 6" id="KW-0732">Signal</keyword>
<keyword evidence="4" id="KW-0964">Secreted</keyword>
<dbReference type="Proteomes" id="UP000186922">
    <property type="component" value="Unassembled WGS sequence"/>
</dbReference>
<feature type="signal peptide" evidence="6">
    <location>
        <begin position="1"/>
        <end position="30"/>
    </location>
</feature>
<dbReference type="Pfam" id="PF05806">
    <property type="entry name" value="Noggin"/>
    <property type="match status" value="1"/>
</dbReference>
<evidence type="ECO:0000313" key="8">
    <source>
        <dbReference type="Proteomes" id="UP000186922"/>
    </source>
</evidence>
<gene>
    <name evidence="7" type="primary">RvY_09004-1</name>
    <name evidence="7" type="synonym">RvY_09004.1</name>
    <name evidence="7" type="ORF">RvY_09004</name>
</gene>
<comment type="caution">
    <text evidence="7">The sequence shown here is derived from an EMBL/GenBank/DDBJ whole genome shotgun (WGS) entry which is preliminary data.</text>
</comment>
<name>A0A1D1V7W6_RAMVA</name>
<evidence type="ECO:0000256" key="6">
    <source>
        <dbReference type="SAM" id="SignalP"/>
    </source>
</evidence>
<evidence type="ECO:0000256" key="1">
    <source>
        <dbReference type="ARBA" id="ARBA00004613"/>
    </source>
</evidence>
<accession>A0A1D1V7W6</accession>